<protein>
    <submittedName>
        <fullName evidence="1">Uncharacterized protein</fullName>
    </submittedName>
</protein>
<dbReference type="SMART" id="SM01388">
    <property type="entry name" value="Mob1_phocein"/>
    <property type="match status" value="1"/>
</dbReference>
<proteinExistence type="predicted"/>
<organism evidence="1">
    <name type="scientific">Sexangularia sp. CB-2014</name>
    <dbReference type="NCBI Taxonomy" id="1486929"/>
    <lineage>
        <taxon>Eukaryota</taxon>
        <taxon>Amoebozoa</taxon>
        <taxon>Tubulinea</taxon>
        <taxon>Elardia</taxon>
        <taxon>Arcellinida</taxon>
        <taxon>Arcellinida incertae sedis</taxon>
        <taxon>Sexangularia</taxon>
    </lineage>
</organism>
<dbReference type="InterPro" id="IPR036703">
    <property type="entry name" value="MOB_kinase_act_sf"/>
</dbReference>
<name>A0A7S1YDF7_9EUKA</name>
<evidence type="ECO:0000313" key="1">
    <source>
        <dbReference type="EMBL" id="CAD9292794.1"/>
    </source>
</evidence>
<reference evidence="1" key="1">
    <citation type="submission" date="2021-01" db="EMBL/GenBank/DDBJ databases">
        <authorList>
            <person name="Corre E."/>
            <person name="Pelletier E."/>
            <person name="Niang G."/>
            <person name="Scheremetjew M."/>
            <person name="Finn R."/>
            <person name="Kale V."/>
            <person name="Holt S."/>
            <person name="Cochrane G."/>
            <person name="Meng A."/>
            <person name="Brown T."/>
            <person name="Cohen L."/>
        </authorList>
    </citation>
    <scope>NUCLEOTIDE SEQUENCE</scope>
    <source>
        <strain evidence="1">ATCC 50979</strain>
    </source>
</reference>
<dbReference type="Pfam" id="PF03637">
    <property type="entry name" value="Mob1_phocein"/>
    <property type="match status" value="1"/>
</dbReference>
<dbReference type="SUPFAM" id="SSF101152">
    <property type="entry name" value="Mob1/phocein"/>
    <property type="match status" value="1"/>
</dbReference>
<sequence>MPIFDFFDKNKTAKFKFQKPSKEMSDTRATLQKTLKASLGTNVTFAEAVKCPPGEDLNEWLAMNTIELYNTMVLCYGIVSEHCSAETCPEMTAGPKATYYWADKGGKPESLPAPEYVNKLVTWISDQLDDEKIFPAVGDFPKNFKDVLRKILSRMFRVYAHLYHSHWDKVKALGADAHLNTCFKHFYYFTNEHQLVKEEELQPMQSVVAKLKGK</sequence>
<accession>A0A7S1YDF7</accession>
<dbReference type="Gene3D" id="1.20.140.30">
    <property type="entry name" value="MOB kinase activator"/>
    <property type="match status" value="1"/>
</dbReference>
<dbReference type="InterPro" id="IPR005301">
    <property type="entry name" value="MOB_kinase_act_fam"/>
</dbReference>
<dbReference type="AlphaFoldDB" id="A0A7S1YDF7"/>
<gene>
    <name evidence="1" type="ORF">SSP0437_LOCUS4010</name>
</gene>
<dbReference type="EMBL" id="HBGL01005211">
    <property type="protein sequence ID" value="CAD9292794.1"/>
    <property type="molecule type" value="Transcribed_RNA"/>
</dbReference>
<dbReference type="PANTHER" id="PTHR22599">
    <property type="entry name" value="MPS ONE BINDER KINASE ACTIVATOR-LIKE MOB"/>
    <property type="match status" value="1"/>
</dbReference>